<proteinExistence type="predicted"/>
<evidence type="ECO:0000313" key="2">
    <source>
        <dbReference type="EMBL" id="GBP74442.1"/>
    </source>
</evidence>
<dbReference type="EMBL" id="BGZK01001207">
    <property type="protein sequence ID" value="GBP74442.1"/>
    <property type="molecule type" value="Genomic_DNA"/>
</dbReference>
<accession>A0A4C1YI08</accession>
<reference evidence="2 3" key="1">
    <citation type="journal article" date="2019" name="Commun. Biol.">
        <title>The bagworm genome reveals a unique fibroin gene that provides high tensile strength.</title>
        <authorList>
            <person name="Kono N."/>
            <person name="Nakamura H."/>
            <person name="Ohtoshi R."/>
            <person name="Tomita M."/>
            <person name="Numata K."/>
            <person name="Arakawa K."/>
        </authorList>
    </citation>
    <scope>NUCLEOTIDE SEQUENCE [LARGE SCALE GENOMIC DNA]</scope>
</reference>
<dbReference type="Proteomes" id="UP000299102">
    <property type="component" value="Unassembled WGS sequence"/>
</dbReference>
<feature type="region of interest" description="Disordered" evidence="1">
    <location>
        <begin position="67"/>
        <end position="86"/>
    </location>
</feature>
<gene>
    <name evidence="2" type="ORF">EVAR_60592_1</name>
</gene>
<evidence type="ECO:0000313" key="3">
    <source>
        <dbReference type="Proteomes" id="UP000299102"/>
    </source>
</evidence>
<comment type="caution">
    <text evidence="2">The sequence shown here is derived from an EMBL/GenBank/DDBJ whole genome shotgun (WGS) entry which is preliminary data.</text>
</comment>
<name>A0A4C1YI08_EUMVA</name>
<evidence type="ECO:0000256" key="1">
    <source>
        <dbReference type="SAM" id="MobiDB-lite"/>
    </source>
</evidence>
<sequence>MGGAGGAGGDIKVNDVTLSDGRCEHTLHLYSFMPLVHATVSAGLINTQILPEIQELGVVRAAGALARSRASRDRTSAPRTRRDRSAVVGDYTQLKSAVVRDV</sequence>
<organism evidence="2 3">
    <name type="scientific">Eumeta variegata</name>
    <name type="common">Bagworm moth</name>
    <name type="synonym">Eumeta japonica</name>
    <dbReference type="NCBI Taxonomy" id="151549"/>
    <lineage>
        <taxon>Eukaryota</taxon>
        <taxon>Metazoa</taxon>
        <taxon>Ecdysozoa</taxon>
        <taxon>Arthropoda</taxon>
        <taxon>Hexapoda</taxon>
        <taxon>Insecta</taxon>
        <taxon>Pterygota</taxon>
        <taxon>Neoptera</taxon>
        <taxon>Endopterygota</taxon>
        <taxon>Lepidoptera</taxon>
        <taxon>Glossata</taxon>
        <taxon>Ditrysia</taxon>
        <taxon>Tineoidea</taxon>
        <taxon>Psychidae</taxon>
        <taxon>Oiketicinae</taxon>
        <taxon>Eumeta</taxon>
    </lineage>
</organism>
<dbReference type="AlphaFoldDB" id="A0A4C1YI08"/>
<protein>
    <submittedName>
        <fullName evidence="2">Uncharacterized protein</fullName>
    </submittedName>
</protein>
<keyword evidence="3" id="KW-1185">Reference proteome</keyword>